<dbReference type="PANTHER" id="PTHR19432">
    <property type="entry name" value="SUGAR TRANSPORTER"/>
    <property type="match status" value="1"/>
</dbReference>
<feature type="transmembrane region" description="Helical" evidence="8">
    <location>
        <begin position="462"/>
        <end position="481"/>
    </location>
</feature>
<dbReference type="Proteomes" id="UP001634394">
    <property type="component" value="Unassembled WGS sequence"/>
</dbReference>
<keyword evidence="5 8" id="KW-0472">Membrane</keyword>
<dbReference type="EMBL" id="JBJQND010000017">
    <property type="protein sequence ID" value="KAL3843240.1"/>
    <property type="molecule type" value="Genomic_DNA"/>
</dbReference>
<feature type="transmembrane region" description="Helical" evidence="8">
    <location>
        <begin position="487"/>
        <end position="509"/>
    </location>
</feature>
<evidence type="ECO:0000256" key="3">
    <source>
        <dbReference type="ARBA" id="ARBA00022692"/>
    </source>
</evidence>
<keyword evidence="2" id="KW-0813">Transport</keyword>
<keyword evidence="4 8" id="KW-1133">Transmembrane helix</keyword>
<evidence type="ECO:0000256" key="5">
    <source>
        <dbReference type="ARBA" id="ARBA00023136"/>
    </source>
</evidence>
<dbReference type="AlphaFoldDB" id="A0ABD3U2M7"/>
<proteinExistence type="inferred from homology"/>
<keyword evidence="10" id="KW-1185">Reference proteome</keyword>
<feature type="transmembrane region" description="Helical" evidence="8">
    <location>
        <begin position="61"/>
        <end position="83"/>
    </location>
</feature>
<accession>A0ABD3U2M7</accession>
<evidence type="ECO:0000256" key="7">
    <source>
        <dbReference type="SAM" id="MobiDB-lite"/>
    </source>
</evidence>
<feature type="transmembrane region" description="Helical" evidence="8">
    <location>
        <begin position="95"/>
        <end position="117"/>
    </location>
</feature>
<reference evidence="9 10" key="1">
    <citation type="submission" date="2024-11" db="EMBL/GenBank/DDBJ databases">
        <title>Chromosome-level genome assembly of the freshwater bivalve Anodonta woodiana.</title>
        <authorList>
            <person name="Chen X."/>
        </authorList>
    </citation>
    <scope>NUCLEOTIDE SEQUENCE [LARGE SCALE GENOMIC DNA]</scope>
    <source>
        <strain evidence="9">MN2024</strain>
        <tissue evidence="9">Gills</tissue>
    </source>
</reference>
<dbReference type="SUPFAM" id="SSF103473">
    <property type="entry name" value="MFS general substrate transporter"/>
    <property type="match status" value="2"/>
</dbReference>
<evidence type="ECO:0000313" key="10">
    <source>
        <dbReference type="Proteomes" id="UP001634394"/>
    </source>
</evidence>
<evidence type="ECO:0000256" key="4">
    <source>
        <dbReference type="ARBA" id="ARBA00022989"/>
    </source>
</evidence>
<comment type="similarity">
    <text evidence="6">Belongs to the glycoside-pentoside-hexuronide (GPH) cation symporter transporter (TC 2.A.2) family.</text>
</comment>
<dbReference type="InterPro" id="IPR036259">
    <property type="entry name" value="MFS_trans_sf"/>
</dbReference>
<feature type="transmembrane region" description="Helical" evidence="8">
    <location>
        <begin position="383"/>
        <end position="401"/>
    </location>
</feature>
<comment type="subcellular location">
    <subcellularLocation>
        <location evidence="1">Membrane</location>
        <topology evidence="1">Multi-pass membrane protein</topology>
    </subcellularLocation>
</comment>
<dbReference type="FunFam" id="1.20.1250.20:FF:000193">
    <property type="entry name" value="Solute carrier family 45 member 3"/>
    <property type="match status" value="1"/>
</dbReference>
<feature type="transmembrane region" description="Helical" evidence="8">
    <location>
        <begin position="205"/>
        <end position="223"/>
    </location>
</feature>
<feature type="compositionally biased region" description="Polar residues" evidence="7">
    <location>
        <begin position="16"/>
        <end position="37"/>
    </location>
</feature>
<feature type="transmembrane region" description="Helical" evidence="8">
    <location>
        <begin position="341"/>
        <end position="363"/>
    </location>
</feature>
<evidence type="ECO:0000256" key="6">
    <source>
        <dbReference type="ARBA" id="ARBA00038193"/>
    </source>
</evidence>
<feature type="transmembrane region" description="Helical" evidence="8">
    <location>
        <begin position="244"/>
        <end position="263"/>
    </location>
</feature>
<comment type="caution">
    <text evidence="9">The sequence shown here is derived from an EMBL/GenBank/DDBJ whole genome shotgun (WGS) entry which is preliminary data.</text>
</comment>
<evidence type="ECO:0000256" key="8">
    <source>
        <dbReference type="SAM" id="Phobius"/>
    </source>
</evidence>
<dbReference type="GO" id="GO:0016020">
    <property type="term" value="C:membrane"/>
    <property type="evidence" value="ECO:0007669"/>
    <property type="project" value="UniProtKB-SubCell"/>
</dbReference>
<feature type="transmembrane region" description="Helical" evidence="8">
    <location>
        <begin position="551"/>
        <end position="568"/>
    </location>
</feature>
<organism evidence="9 10">
    <name type="scientific">Sinanodonta woodiana</name>
    <name type="common">Chinese pond mussel</name>
    <name type="synonym">Anodonta woodiana</name>
    <dbReference type="NCBI Taxonomy" id="1069815"/>
    <lineage>
        <taxon>Eukaryota</taxon>
        <taxon>Metazoa</taxon>
        <taxon>Spiralia</taxon>
        <taxon>Lophotrochozoa</taxon>
        <taxon>Mollusca</taxon>
        <taxon>Bivalvia</taxon>
        <taxon>Autobranchia</taxon>
        <taxon>Heteroconchia</taxon>
        <taxon>Palaeoheterodonta</taxon>
        <taxon>Unionida</taxon>
        <taxon>Unionoidea</taxon>
        <taxon>Unionidae</taxon>
        <taxon>Unioninae</taxon>
        <taxon>Sinanodonta</taxon>
    </lineage>
</organism>
<evidence type="ECO:0000313" key="9">
    <source>
        <dbReference type="EMBL" id="KAL3843240.1"/>
    </source>
</evidence>
<sequence length="613" mass="67645">MATAVEIYERKPRPRVNSSTDTTTAENLDPCKNQSMPGTPPMSKMVSASPFRKTLSLYRMLLLNAVVCGVEICACSGFTYIPPMLLKAGYSEENMSIILGVGPLLGFVLVPIIGDASDRSTSIWGKRRPFIFILSMMLILALIVVPYGDYICFSVFGKNDFSRTLACICLTVGVVMLDFTSQACLTPSEALLSDVSKDTDQHERIFSIYSIMVSLGGIVGYLITALDWNSLRIGMYLGSQERCVFTLLVILLTLFLAATLWTADEKPSVGGEDALQLLTDDSNGHLMNGGIESGYDTSSNSSEDGILLLGTLTSEQGLSNSISTKPRTTYVMNKLSTYTKFLLRFKLFSAFYNIGKLFCSTFYEKLPDSLKRLLEVPFVMRNLALANFFSWTAVMGFNLFFTDYVGNVVYQGSPNAPENSYLRNRFDEGVRMASWGLLLHCITSIVYALFVPRLVDRYGCRLTYLLGMMSFCCAMFGMVLVDNVIFVIAMAAFTGIGYSTMTSIPFILVTKYHANKQLYFCDTLQPDLSGNKPPQLPARGIATDMGMMDSAYFLSQVVLSVLMGYVVYITGSVVSYMVTAGVMGVVACIFIRNVVISGQDMVKYLQKRKGVIV</sequence>
<feature type="transmembrane region" description="Helical" evidence="8">
    <location>
        <begin position="574"/>
        <end position="595"/>
    </location>
</feature>
<feature type="region of interest" description="Disordered" evidence="7">
    <location>
        <begin position="11"/>
        <end position="44"/>
    </location>
</feature>
<evidence type="ECO:0008006" key="11">
    <source>
        <dbReference type="Google" id="ProtNLM"/>
    </source>
</evidence>
<dbReference type="Gene3D" id="1.20.1250.20">
    <property type="entry name" value="MFS general substrate transporter like domains"/>
    <property type="match status" value="2"/>
</dbReference>
<dbReference type="InterPro" id="IPR011701">
    <property type="entry name" value="MFS"/>
</dbReference>
<feature type="transmembrane region" description="Helical" evidence="8">
    <location>
        <begin position="129"/>
        <end position="148"/>
    </location>
</feature>
<evidence type="ECO:0000256" key="2">
    <source>
        <dbReference type="ARBA" id="ARBA00022448"/>
    </source>
</evidence>
<gene>
    <name evidence="9" type="ORF">ACJMK2_021182</name>
</gene>
<feature type="transmembrane region" description="Helical" evidence="8">
    <location>
        <begin position="432"/>
        <end position="450"/>
    </location>
</feature>
<evidence type="ECO:0000256" key="1">
    <source>
        <dbReference type="ARBA" id="ARBA00004141"/>
    </source>
</evidence>
<dbReference type="PANTHER" id="PTHR19432:SF37">
    <property type="entry name" value="SOLUTE CARRIER FAMILY 45 MEMBER 3"/>
    <property type="match status" value="1"/>
</dbReference>
<name>A0ABD3U2M7_SINWO</name>
<keyword evidence="3 8" id="KW-0812">Transmembrane</keyword>
<dbReference type="Pfam" id="PF07690">
    <property type="entry name" value="MFS_1"/>
    <property type="match status" value="1"/>
</dbReference>
<protein>
    <recommendedName>
        <fullName evidence="11">Solute carrier family 45 member 3</fullName>
    </recommendedName>
</protein>